<reference evidence="2" key="1">
    <citation type="journal article" date="2022" name="Mol. Ecol. Resour.">
        <title>The genomes of chicory, endive, great burdock and yacon provide insights into Asteraceae palaeo-polyploidization history and plant inulin production.</title>
        <authorList>
            <person name="Fan W."/>
            <person name="Wang S."/>
            <person name="Wang H."/>
            <person name="Wang A."/>
            <person name="Jiang F."/>
            <person name="Liu H."/>
            <person name="Zhao H."/>
            <person name="Xu D."/>
            <person name="Zhang Y."/>
        </authorList>
    </citation>
    <scope>NUCLEOTIDE SEQUENCE [LARGE SCALE GENOMIC DNA]</scope>
    <source>
        <strain evidence="2">cv. Punajuju</strain>
    </source>
</reference>
<accession>A0ACB8YVT0</accession>
<organism evidence="1 2">
    <name type="scientific">Cichorium intybus</name>
    <name type="common">Chicory</name>
    <dbReference type="NCBI Taxonomy" id="13427"/>
    <lineage>
        <taxon>Eukaryota</taxon>
        <taxon>Viridiplantae</taxon>
        <taxon>Streptophyta</taxon>
        <taxon>Embryophyta</taxon>
        <taxon>Tracheophyta</taxon>
        <taxon>Spermatophyta</taxon>
        <taxon>Magnoliopsida</taxon>
        <taxon>eudicotyledons</taxon>
        <taxon>Gunneridae</taxon>
        <taxon>Pentapetalae</taxon>
        <taxon>asterids</taxon>
        <taxon>campanulids</taxon>
        <taxon>Asterales</taxon>
        <taxon>Asteraceae</taxon>
        <taxon>Cichorioideae</taxon>
        <taxon>Cichorieae</taxon>
        <taxon>Cichoriinae</taxon>
        <taxon>Cichorium</taxon>
    </lineage>
</organism>
<keyword evidence="2" id="KW-1185">Reference proteome</keyword>
<protein>
    <submittedName>
        <fullName evidence="1">Uncharacterized protein</fullName>
    </submittedName>
</protein>
<dbReference type="Proteomes" id="UP001055811">
    <property type="component" value="Linkage Group LG09"/>
</dbReference>
<proteinExistence type="predicted"/>
<dbReference type="EMBL" id="CM042017">
    <property type="protein sequence ID" value="KAI3689842.1"/>
    <property type="molecule type" value="Genomic_DNA"/>
</dbReference>
<evidence type="ECO:0000313" key="2">
    <source>
        <dbReference type="Proteomes" id="UP001055811"/>
    </source>
</evidence>
<reference evidence="1 2" key="2">
    <citation type="journal article" date="2022" name="Mol. Ecol. Resour.">
        <title>The genomes of chicory, endive, great burdock and yacon provide insights into Asteraceae paleo-polyploidization history and plant inulin production.</title>
        <authorList>
            <person name="Fan W."/>
            <person name="Wang S."/>
            <person name="Wang H."/>
            <person name="Wang A."/>
            <person name="Jiang F."/>
            <person name="Liu H."/>
            <person name="Zhao H."/>
            <person name="Xu D."/>
            <person name="Zhang Y."/>
        </authorList>
    </citation>
    <scope>NUCLEOTIDE SEQUENCE [LARGE SCALE GENOMIC DNA]</scope>
    <source>
        <strain evidence="2">cv. Punajuju</strain>
        <tissue evidence="1">Leaves</tissue>
    </source>
</reference>
<comment type="caution">
    <text evidence="1">The sequence shown here is derived from an EMBL/GenBank/DDBJ whole genome shotgun (WGS) entry which is preliminary data.</text>
</comment>
<sequence>MGEIACSKSTTGLKVDGHHQKMVKKTSELKNICAFQMPLHYPRYKKHDYEEMSEWKLDCRLKEYGLPIDHGDVNEKRKFAIGAFLWT</sequence>
<name>A0ACB8YVT0_CICIN</name>
<evidence type="ECO:0000313" key="1">
    <source>
        <dbReference type="EMBL" id="KAI3689842.1"/>
    </source>
</evidence>
<gene>
    <name evidence="1" type="ORF">L2E82_47812</name>
</gene>